<dbReference type="OrthoDB" id="5353636at2759"/>
<dbReference type="AlphaFoldDB" id="A0A317SWV6"/>
<dbReference type="EMBL" id="PYWC01000021">
    <property type="protein sequence ID" value="PWW77651.1"/>
    <property type="molecule type" value="Genomic_DNA"/>
</dbReference>
<protein>
    <submittedName>
        <fullName evidence="2">Uncharacterized protein</fullName>
    </submittedName>
</protein>
<name>A0A317SWV6_9PEZI</name>
<comment type="caution">
    <text evidence="2">The sequence shown here is derived from an EMBL/GenBank/DDBJ whole genome shotgun (WGS) entry which is preliminary data.</text>
</comment>
<proteinExistence type="predicted"/>
<dbReference type="Proteomes" id="UP000246991">
    <property type="component" value="Unassembled WGS sequence"/>
</dbReference>
<accession>A0A317SWV6</accession>
<organism evidence="2 3">
    <name type="scientific">Tuber magnatum</name>
    <name type="common">white Piedmont truffle</name>
    <dbReference type="NCBI Taxonomy" id="42249"/>
    <lineage>
        <taxon>Eukaryota</taxon>
        <taxon>Fungi</taxon>
        <taxon>Dikarya</taxon>
        <taxon>Ascomycota</taxon>
        <taxon>Pezizomycotina</taxon>
        <taxon>Pezizomycetes</taxon>
        <taxon>Pezizales</taxon>
        <taxon>Tuberaceae</taxon>
        <taxon>Tuber</taxon>
    </lineage>
</organism>
<evidence type="ECO:0000313" key="3">
    <source>
        <dbReference type="Proteomes" id="UP000246991"/>
    </source>
</evidence>
<gene>
    <name evidence="2" type="ORF">C7212DRAFT_179454</name>
</gene>
<feature type="compositionally biased region" description="Basic and acidic residues" evidence="1">
    <location>
        <begin position="41"/>
        <end position="54"/>
    </location>
</feature>
<sequence>MPRIPITSASRGVLSRLSAKKVAVKQALAVSRDGLNGRADADERAIDERSKGEGEGGGMVRNKGGAKARWRPINRTERESSARLETGDYWPELVGIEEGQVQLSIARLKNLVTRPLGRRIDFPSRRRIGTVPKSSTRISGLEQRPSLLPMLDTSSDAFTAIRLINVAIVLSSSREKALKGIRAVDIRRQGSGFEVVFGSPEEKLTAMKNTSWVSLLSGKPPPEANRYRGGRKGFGLVVHSVGCRGFTCAEKKDFIKQLYAENPWDPEDVTVVDARWIGNVKEMASSKRGFRSLILFFKTRGGDSRNECGDTTSVGVCRLYCEACAWLSLCTSSGE</sequence>
<feature type="region of interest" description="Disordered" evidence="1">
    <location>
        <begin position="41"/>
        <end position="69"/>
    </location>
</feature>
<evidence type="ECO:0000313" key="2">
    <source>
        <dbReference type="EMBL" id="PWW77651.1"/>
    </source>
</evidence>
<reference evidence="2 3" key="1">
    <citation type="submission" date="2018-03" db="EMBL/GenBank/DDBJ databases">
        <title>Genomes of Pezizomycetes fungi and the evolution of truffles.</title>
        <authorList>
            <person name="Murat C."/>
            <person name="Payen T."/>
            <person name="Noel B."/>
            <person name="Kuo A."/>
            <person name="Martin F.M."/>
        </authorList>
    </citation>
    <scope>NUCLEOTIDE SEQUENCE [LARGE SCALE GENOMIC DNA]</scope>
    <source>
        <strain evidence="2">091103-1</strain>
    </source>
</reference>
<evidence type="ECO:0000256" key="1">
    <source>
        <dbReference type="SAM" id="MobiDB-lite"/>
    </source>
</evidence>
<keyword evidence="3" id="KW-1185">Reference proteome</keyword>